<protein>
    <submittedName>
        <fullName evidence="2">CheW domain protein</fullName>
    </submittedName>
</protein>
<dbReference type="InterPro" id="IPR002545">
    <property type="entry name" value="CheW-lke_dom"/>
</dbReference>
<dbReference type="Pfam" id="PF01584">
    <property type="entry name" value="CheW"/>
    <property type="match status" value="1"/>
</dbReference>
<dbReference type="GO" id="GO:0007165">
    <property type="term" value="P:signal transduction"/>
    <property type="evidence" value="ECO:0007669"/>
    <property type="project" value="InterPro"/>
</dbReference>
<evidence type="ECO:0000259" key="1">
    <source>
        <dbReference type="PROSITE" id="PS50851"/>
    </source>
</evidence>
<name>R1IRP8_9GAMM</name>
<dbReference type="EMBL" id="ANFM02000014">
    <property type="protein sequence ID" value="EOD80167.1"/>
    <property type="molecule type" value="Genomic_DNA"/>
</dbReference>
<dbReference type="RefSeq" id="WP_002537842.1">
    <property type="nucleotide sequence ID" value="NZ_ANFM02000014.1"/>
</dbReference>
<dbReference type="GO" id="GO:0006935">
    <property type="term" value="P:chemotaxis"/>
    <property type="evidence" value="ECO:0007669"/>
    <property type="project" value="InterPro"/>
</dbReference>
<evidence type="ECO:0000313" key="2">
    <source>
        <dbReference type="EMBL" id="EOD80167.1"/>
    </source>
</evidence>
<keyword evidence="3" id="KW-1185">Reference proteome</keyword>
<dbReference type="AlphaFoldDB" id="R1IRP8"/>
<dbReference type="InterPro" id="IPR036061">
    <property type="entry name" value="CheW-like_dom_sf"/>
</dbReference>
<dbReference type="PROSITE" id="PS50851">
    <property type="entry name" value="CHEW"/>
    <property type="match status" value="1"/>
</dbReference>
<feature type="domain" description="CheW-like" evidence="1">
    <location>
        <begin position="244"/>
        <end position="381"/>
    </location>
</feature>
<proteinExistence type="predicted"/>
<dbReference type="PIRSF" id="PIRSF020479">
    <property type="entry name" value="UCP020479_CheW"/>
    <property type="match status" value="1"/>
</dbReference>
<dbReference type="SUPFAM" id="SSF50341">
    <property type="entry name" value="CheW-like"/>
    <property type="match status" value="1"/>
</dbReference>
<comment type="caution">
    <text evidence="2">The sequence shown here is derived from an EMBL/GenBank/DDBJ whole genome shotgun (WGS) entry which is preliminary data.</text>
</comment>
<evidence type="ECO:0000313" key="3">
    <source>
        <dbReference type="Proteomes" id="UP000011223"/>
    </source>
</evidence>
<dbReference type="eggNOG" id="COG0835">
    <property type="taxonomic scope" value="Bacteria"/>
</dbReference>
<dbReference type="SMART" id="SM00260">
    <property type="entry name" value="CheW"/>
    <property type="match status" value="1"/>
</dbReference>
<accession>R1IRP8</accession>
<reference evidence="2 3" key="1">
    <citation type="journal article" date="2014" name="PLoS ONE">
        <title>Grimontia indica AK16(T), sp. nov., Isolated from a Seawater Sample Reports the Presence of Pathogenic Genes Similar to Vibrio Genus.</title>
        <authorList>
            <person name="Singh A."/>
            <person name="Vaidya B."/>
            <person name="Khatri I."/>
            <person name="Srinivas T.N."/>
            <person name="Subramanian S."/>
            <person name="Korpole S."/>
            <person name="Pinnaka A.K."/>
        </authorList>
    </citation>
    <scope>NUCLEOTIDE SEQUENCE [LARGE SCALE GENOMIC DNA]</scope>
    <source>
        <strain evidence="2 3">AK16</strain>
    </source>
</reference>
<sequence>MKDSRALSSVQALDDYFDALLEEDYFSQQHDTDVAPQDSETSVELKPQPVVMEPIEKFSGATLTKDKRDMSSVEKLLSQLKLDEDMEVEVEELTETDVLVDSELAVETYTEALTLTETDTGTLTEALVETTVETEVETEVATEVETDVAVEVEAVVDTEVAVEVETAVEQELETMVETEVDTVAEEVFDTEVITEPEVEVAVEETVAEEVAETVDIDTETAYEPETQAEEDVAPPWQNIASEYAFQVLFFESFGVTYAVPLAELGGIHRLEDCNHLIGRPDWYLGLQTERDQQLDVVDTAKWVMPEKIADNNHRDDYSYIVILGDSKWGLACNALLGTESLNGEQVRWREQAGKRPWLAGLVKEKMCALIHVEALIAMLNQGIDANALA</sequence>
<gene>
    <name evidence="2" type="ORF">D515_00737</name>
</gene>
<dbReference type="InterPro" id="IPR014506">
    <property type="entry name" value="UCP020479_CheW"/>
</dbReference>
<organism evidence="2 3">
    <name type="scientific">Grimontia indica</name>
    <dbReference type="NCBI Taxonomy" id="1056512"/>
    <lineage>
        <taxon>Bacteria</taxon>
        <taxon>Pseudomonadati</taxon>
        <taxon>Pseudomonadota</taxon>
        <taxon>Gammaproteobacteria</taxon>
        <taxon>Vibrionales</taxon>
        <taxon>Vibrionaceae</taxon>
        <taxon>Grimontia</taxon>
    </lineage>
</organism>
<dbReference type="Proteomes" id="UP000011223">
    <property type="component" value="Unassembled WGS sequence"/>
</dbReference>